<feature type="domain" description="Rrn9" evidence="2">
    <location>
        <begin position="53"/>
        <end position="113"/>
    </location>
</feature>
<feature type="non-terminal residue" evidence="3">
    <location>
        <position position="361"/>
    </location>
</feature>
<dbReference type="Pfam" id="PF10680">
    <property type="entry name" value="RRN9"/>
    <property type="match status" value="1"/>
</dbReference>
<feature type="region of interest" description="Disordered" evidence="1">
    <location>
        <begin position="271"/>
        <end position="361"/>
    </location>
</feature>
<dbReference type="OMA" id="QVEANWD"/>
<gene>
    <name evidence="3" type="ORF">LLEC1_06657</name>
</gene>
<keyword evidence="4" id="KW-1185">Reference proteome</keyword>
<dbReference type="OrthoDB" id="4870397at2759"/>
<evidence type="ECO:0000313" key="3">
    <source>
        <dbReference type="EMBL" id="OAR00880.1"/>
    </source>
</evidence>
<evidence type="ECO:0000256" key="1">
    <source>
        <dbReference type="SAM" id="MobiDB-lite"/>
    </source>
</evidence>
<name>A0A179IGJ3_CORDF</name>
<protein>
    <recommendedName>
        <fullName evidence="2">Rrn9 domain-containing protein</fullName>
    </recommendedName>
</protein>
<evidence type="ECO:0000259" key="2">
    <source>
        <dbReference type="Pfam" id="PF10680"/>
    </source>
</evidence>
<feature type="compositionally biased region" description="Basic residues" evidence="1">
    <location>
        <begin position="315"/>
        <end position="324"/>
    </location>
</feature>
<dbReference type="InterPro" id="IPR019622">
    <property type="entry name" value="Rrn9_dom"/>
</dbReference>
<dbReference type="Proteomes" id="UP000243081">
    <property type="component" value="Unassembled WGS sequence"/>
</dbReference>
<dbReference type="AlphaFoldDB" id="A0A179IGJ3"/>
<feature type="compositionally biased region" description="Acidic residues" evidence="1">
    <location>
        <begin position="274"/>
        <end position="283"/>
    </location>
</feature>
<feature type="region of interest" description="Disordered" evidence="1">
    <location>
        <begin position="157"/>
        <end position="228"/>
    </location>
</feature>
<reference evidence="3 4" key="1">
    <citation type="submission" date="2016-03" db="EMBL/GenBank/DDBJ databases">
        <title>Fine-scale spatial genetic structure of a fungal parasite of coffee scale insects.</title>
        <authorList>
            <person name="Jackson D."/>
            <person name="Zemenick K.A."/>
            <person name="Malloure B."/>
            <person name="Quandt C.A."/>
            <person name="James T.Y."/>
        </authorList>
    </citation>
    <scope>NUCLEOTIDE SEQUENCE [LARGE SCALE GENOMIC DNA]</scope>
    <source>
        <strain evidence="3 4">UM487</strain>
    </source>
</reference>
<feature type="compositionally biased region" description="Acidic residues" evidence="1">
    <location>
        <begin position="181"/>
        <end position="192"/>
    </location>
</feature>
<sequence>MSQVEANWDLDSDEIASIASEELRENRPNRWKGPKSTWRHFTEEERMLWRSMKQLQDEDLGVHLYNAFALKQRATNPETAKDLVLQMEDGQEAVWAPPKMWTAWPMRQKHLPSVGLFKDEGDRDDQFTFRRNENSTPSSELKAEIIATVLRIAKERFRRRKPPQPIKPSIEAPTSPRPVEESSESSSDDVEIDFSSRTAEKQATDISIIDDEQPNARGGKNADKTYDPVVSADDDLSASLLKPSVQHILSQLDKTLVILHNTRVAGLSYLSDSSETETEEESDTSPASIRKRGRGRPRLPPQPSAAASPGGSTSRRGRPKRIHVPQKGETQEEMELRLARLGHRRLPATDDDREAAFEEWL</sequence>
<feature type="compositionally biased region" description="Low complexity" evidence="1">
    <location>
        <begin position="304"/>
        <end position="314"/>
    </location>
</feature>
<organism evidence="3 4">
    <name type="scientific">Cordyceps confragosa</name>
    <name type="common">Lecanicillium lecanii</name>
    <dbReference type="NCBI Taxonomy" id="2714763"/>
    <lineage>
        <taxon>Eukaryota</taxon>
        <taxon>Fungi</taxon>
        <taxon>Dikarya</taxon>
        <taxon>Ascomycota</taxon>
        <taxon>Pezizomycotina</taxon>
        <taxon>Sordariomycetes</taxon>
        <taxon>Hypocreomycetidae</taxon>
        <taxon>Hypocreales</taxon>
        <taxon>Cordycipitaceae</taxon>
        <taxon>Akanthomyces</taxon>
    </lineage>
</organism>
<comment type="caution">
    <text evidence="3">The sequence shown here is derived from an EMBL/GenBank/DDBJ whole genome shotgun (WGS) entry which is preliminary data.</text>
</comment>
<feature type="compositionally biased region" description="Basic and acidic residues" evidence="1">
    <location>
        <begin position="347"/>
        <end position="361"/>
    </location>
</feature>
<evidence type="ECO:0000313" key="4">
    <source>
        <dbReference type="Proteomes" id="UP000243081"/>
    </source>
</evidence>
<accession>A0A179IGJ3</accession>
<dbReference type="EMBL" id="LUKN01001478">
    <property type="protein sequence ID" value="OAR00880.1"/>
    <property type="molecule type" value="Genomic_DNA"/>
</dbReference>
<proteinExistence type="predicted"/>